<dbReference type="Gene3D" id="1.20.1250.20">
    <property type="entry name" value="MFS general substrate transporter like domains"/>
    <property type="match status" value="2"/>
</dbReference>
<evidence type="ECO:0000256" key="2">
    <source>
        <dbReference type="ARBA" id="ARBA00022448"/>
    </source>
</evidence>
<evidence type="ECO:0000256" key="3">
    <source>
        <dbReference type="ARBA" id="ARBA00022475"/>
    </source>
</evidence>
<comment type="subcellular location">
    <subcellularLocation>
        <location evidence="1">Cell membrane</location>
        <topology evidence="1">Multi-pass membrane protein</topology>
    </subcellularLocation>
</comment>
<feature type="transmembrane region" description="Helical" evidence="7">
    <location>
        <begin position="185"/>
        <end position="205"/>
    </location>
</feature>
<name>A0AAU2K3G1_9ACTN</name>
<keyword evidence="4 7" id="KW-0812">Transmembrane</keyword>
<keyword evidence="2" id="KW-0813">Transport</keyword>
<dbReference type="GO" id="GO:0005886">
    <property type="term" value="C:plasma membrane"/>
    <property type="evidence" value="ECO:0007669"/>
    <property type="project" value="UniProtKB-SubCell"/>
</dbReference>
<feature type="transmembrane region" description="Helical" evidence="7">
    <location>
        <begin position="217"/>
        <end position="237"/>
    </location>
</feature>
<dbReference type="InterPro" id="IPR020846">
    <property type="entry name" value="MFS_dom"/>
</dbReference>
<dbReference type="Pfam" id="PF07690">
    <property type="entry name" value="MFS_1"/>
    <property type="match status" value="1"/>
</dbReference>
<protein>
    <submittedName>
        <fullName evidence="9">MFS transporter</fullName>
    </submittedName>
</protein>
<dbReference type="EMBL" id="CP108264">
    <property type="protein sequence ID" value="WTU78757.1"/>
    <property type="molecule type" value="Genomic_DNA"/>
</dbReference>
<feature type="transmembrane region" description="Helical" evidence="7">
    <location>
        <begin position="135"/>
        <end position="157"/>
    </location>
</feature>
<evidence type="ECO:0000256" key="1">
    <source>
        <dbReference type="ARBA" id="ARBA00004651"/>
    </source>
</evidence>
<keyword evidence="6 7" id="KW-0472">Membrane</keyword>
<evidence type="ECO:0000256" key="5">
    <source>
        <dbReference type="ARBA" id="ARBA00022989"/>
    </source>
</evidence>
<keyword evidence="3" id="KW-1003">Cell membrane</keyword>
<dbReference type="InterPro" id="IPR050171">
    <property type="entry name" value="MFS_Transporters"/>
</dbReference>
<feature type="transmembrane region" description="Helical" evidence="7">
    <location>
        <begin position="20"/>
        <end position="42"/>
    </location>
</feature>
<feature type="transmembrane region" description="Helical" evidence="7">
    <location>
        <begin position="108"/>
        <end position="129"/>
    </location>
</feature>
<evidence type="ECO:0000256" key="7">
    <source>
        <dbReference type="SAM" id="Phobius"/>
    </source>
</evidence>
<feature type="domain" description="Major facilitator superfamily (MFS) profile" evidence="8">
    <location>
        <begin position="1"/>
        <end position="361"/>
    </location>
</feature>
<dbReference type="PANTHER" id="PTHR23517">
    <property type="entry name" value="RESISTANCE PROTEIN MDTM, PUTATIVE-RELATED-RELATED"/>
    <property type="match status" value="1"/>
</dbReference>
<feature type="transmembrane region" description="Helical" evidence="7">
    <location>
        <begin position="74"/>
        <end position="96"/>
    </location>
</feature>
<feature type="transmembrane region" description="Helical" evidence="7">
    <location>
        <begin position="337"/>
        <end position="356"/>
    </location>
</feature>
<organism evidence="9">
    <name type="scientific">Streptomyces sp. NBC_00049</name>
    <dbReference type="NCBI Taxonomy" id="2903617"/>
    <lineage>
        <taxon>Bacteria</taxon>
        <taxon>Bacillati</taxon>
        <taxon>Actinomycetota</taxon>
        <taxon>Actinomycetes</taxon>
        <taxon>Kitasatosporales</taxon>
        <taxon>Streptomycetaceae</taxon>
        <taxon>Streptomyces</taxon>
    </lineage>
</organism>
<evidence type="ECO:0000256" key="6">
    <source>
        <dbReference type="ARBA" id="ARBA00023136"/>
    </source>
</evidence>
<dbReference type="AlphaFoldDB" id="A0AAU2K3G1"/>
<sequence length="381" mass="38973">MVVPFLVFYLASRGITTAQTGGIVVALGIGGMFGPILGGLLADRVGRRFAVIIGLVATPAGLGALLAAPGPLTLGASAALLGLTSSIYRPAASALVGDVVGTELRGKAFSLLHWGFNIGTAAASAGAGYLAGRGFWLLFLLDGLTCLVYAGIVLAGIPKDLPRPAATKATGGAGYGVVLRDRLMVAYLTVSVLGTTIYTMTEFAIPLAIQTDGLSPAVYGLVGVANAVIVIALQPVLYGWVAKFPRVKVLAASWVLYGLGVASTGLAQEPWHYVLTVVVWSIGEIVNGVVAGAIVADIAPEEARGRYQGAVSWVWSAARLGAPLIAVGLFTTVGPAALWWGCAVVGLLTAIVTVRLTGSVEERTESNARREAAAKVAQPAL</sequence>
<feature type="transmembrane region" description="Helical" evidence="7">
    <location>
        <begin position="273"/>
        <end position="298"/>
    </location>
</feature>
<gene>
    <name evidence="9" type="ORF">OG327_17065</name>
</gene>
<dbReference type="InterPro" id="IPR005829">
    <property type="entry name" value="Sugar_transporter_CS"/>
</dbReference>
<feature type="transmembrane region" description="Helical" evidence="7">
    <location>
        <begin position="49"/>
        <end position="68"/>
    </location>
</feature>
<evidence type="ECO:0000313" key="9">
    <source>
        <dbReference type="EMBL" id="WTU78757.1"/>
    </source>
</evidence>
<reference evidence="9" key="1">
    <citation type="submission" date="2022-10" db="EMBL/GenBank/DDBJ databases">
        <title>The complete genomes of actinobacterial strains from the NBC collection.</title>
        <authorList>
            <person name="Joergensen T.S."/>
            <person name="Alvarez Arevalo M."/>
            <person name="Sterndorff E.B."/>
            <person name="Faurdal D."/>
            <person name="Vuksanovic O."/>
            <person name="Mourched A.-S."/>
            <person name="Charusanti P."/>
            <person name="Shaw S."/>
            <person name="Blin K."/>
            <person name="Weber T."/>
        </authorList>
    </citation>
    <scope>NUCLEOTIDE SEQUENCE</scope>
    <source>
        <strain evidence="9">NBC_00049</strain>
    </source>
</reference>
<feature type="transmembrane region" description="Helical" evidence="7">
    <location>
        <begin position="249"/>
        <end position="267"/>
    </location>
</feature>
<dbReference type="GO" id="GO:0022857">
    <property type="term" value="F:transmembrane transporter activity"/>
    <property type="evidence" value="ECO:0007669"/>
    <property type="project" value="InterPro"/>
</dbReference>
<evidence type="ECO:0000259" key="8">
    <source>
        <dbReference type="PROSITE" id="PS50850"/>
    </source>
</evidence>
<dbReference type="PANTHER" id="PTHR23517:SF2">
    <property type="entry name" value="MULTIDRUG RESISTANCE PROTEIN MDTH"/>
    <property type="match status" value="1"/>
</dbReference>
<keyword evidence="5 7" id="KW-1133">Transmembrane helix</keyword>
<evidence type="ECO:0000256" key="4">
    <source>
        <dbReference type="ARBA" id="ARBA00022692"/>
    </source>
</evidence>
<dbReference type="PROSITE" id="PS50850">
    <property type="entry name" value="MFS"/>
    <property type="match status" value="1"/>
</dbReference>
<dbReference type="InterPro" id="IPR011701">
    <property type="entry name" value="MFS"/>
</dbReference>
<feature type="transmembrane region" description="Helical" evidence="7">
    <location>
        <begin position="310"/>
        <end position="331"/>
    </location>
</feature>
<dbReference type="SUPFAM" id="SSF103473">
    <property type="entry name" value="MFS general substrate transporter"/>
    <property type="match status" value="1"/>
</dbReference>
<dbReference type="PROSITE" id="PS00216">
    <property type="entry name" value="SUGAR_TRANSPORT_1"/>
    <property type="match status" value="1"/>
</dbReference>
<accession>A0AAU2K3G1</accession>
<proteinExistence type="predicted"/>
<dbReference type="InterPro" id="IPR036259">
    <property type="entry name" value="MFS_trans_sf"/>
</dbReference>